<comment type="subcellular location">
    <subcellularLocation>
        <location evidence="1">Secreted</location>
    </subcellularLocation>
</comment>
<dbReference type="GO" id="GO:0016837">
    <property type="term" value="F:carbon-oxygen lyase activity, acting on polysaccharides"/>
    <property type="evidence" value="ECO:0007669"/>
    <property type="project" value="TreeGrafter"/>
</dbReference>
<reference evidence="9" key="2">
    <citation type="submission" date="2016-10" db="EMBL/GenBank/DDBJ databases">
        <authorList>
            <person name="Varghese N."/>
            <person name="Submissions S."/>
        </authorList>
    </citation>
    <scope>NUCLEOTIDE SEQUENCE [LARGE SCALE GENOMIC DNA]</scope>
    <source>
        <strain evidence="9">DSM 45459</strain>
    </source>
</reference>
<evidence type="ECO:0000256" key="1">
    <source>
        <dbReference type="ARBA" id="ARBA00004613"/>
    </source>
</evidence>
<feature type="region of interest" description="Disordered" evidence="4">
    <location>
        <begin position="61"/>
        <end position="92"/>
    </location>
</feature>
<dbReference type="InterPro" id="IPR006626">
    <property type="entry name" value="PbH1"/>
</dbReference>
<dbReference type="PANTHER" id="PTHR40088:SF2">
    <property type="entry name" value="SECRETED SUGAR HYDROLASE"/>
    <property type="match status" value="1"/>
</dbReference>
<keyword evidence="2" id="KW-0964">Secreted</keyword>
<dbReference type="InterPro" id="IPR007742">
    <property type="entry name" value="NosD_dom"/>
</dbReference>
<keyword evidence="5" id="KW-0812">Transmembrane</keyword>
<organism evidence="7 9">
    <name type="scientific">Actinopolyspora saharensis</name>
    <dbReference type="NCBI Taxonomy" id="995062"/>
    <lineage>
        <taxon>Bacteria</taxon>
        <taxon>Bacillati</taxon>
        <taxon>Actinomycetota</taxon>
        <taxon>Actinomycetes</taxon>
        <taxon>Actinopolysporales</taxon>
        <taxon>Actinopolysporaceae</taxon>
        <taxon>Actinopolyspora</taxon>
    </lineage>
</organism>
<dbReference type="STRING" id="995062.SAMN04489718_1808"/>
<dbReference type="Pfam" id="PF05048">
    <property type="entry name" value="NosD"/>
    <property type="match status" value="1"/>
</dbReference>
<keyword evidence="5" id="KW-0472">Membrane</keyword>
<evidence type="ECO:0000313" key="7">
    <source>
        <dbReference type="EMBL" id="SDQ45094.1"/>
    </source>
</evidence>
<proteinExistence type="predicted"/>
<evidence type="ECO:0000259" key="6">
    <source>
        <dbReference type="Pfam" id="PF05048"/>
    </source>
</evidence>
<dbReference type="SMART" id="SM00710">
    <property type="entry name" value="PbH1"/>
    <property type="match status" value="6"/>
</dbReference>
<dbReference type="GO" id="GO:0005576">
    <property type="term" value="C:extracellular region"/>
    <property type="evidence" value="ECO:0007669"/>
    <property type="project" value="UniProtKB-SubCell"/>
</dbReference>
<feature type="compositionally biased region" description="Polar residues" evidence="4">
    <location>
        <begin position="61"/>
        <end position="71"/>
    </location>
</feature>
<dbReference type="EMBL" id="FNKO01000001">
    <property type="protein sequence ID" value="SDQ45094.1"/>
    <property type="molecule type" value="Genomic_DNA"/>
</dbReference>
<evidence type="ECO:0000256" key="4">
    <source>
        <dbReference type="SAM" id="MobiDB-lite"/>
    </source>
</evidence>
<evidence type="ECO:0000313" key="8">
    <source>
        <dbReference type="EMBL" id="SDQ69661.1"/>
    </source>
</evidence>
<sequence length="625" mass="67157">MTRRFPIRHESRHPTRTPRGRNDGSALFGRIPHSGGRRRGVRVLGVLVVCAAVLVSGTWAQHDSGSTATRTRPSEAPPLPEVPGARSPVPEGALFVSTSGAAGARGTRSDPLRTLSEAVRRADHSATIVLRSGTYREGLGVIRKRLHIRSYPGEQVWLKGSEVVDTWERTGRGWVHHGWSPDFCRDCFIPEIIDPRHPNAGLADMVFLDGEPLRQVTERAAVTRGTFFVDPDAETLLIGSDPRGGAVEAAARSWLLQFDGPRAAGSSLRGIGVAHYASRQEYGREGAMIVVNSAEVTLEGNAFSWSASSGAAVFAPGARVVDNVFSDNGLVGMMANRADGIRMSGNLVTRNNREHFALSGPAIGAAGVKITRTARAVVRRNSFLDNTGAGWWCDLGCTNAVVLGNTTRGNVKHGLFYEVSSDALIASNLILGNRGLGVKISSADRVRVLHNTFRGNRGALGLYNDVRSPESDPYSDRLGLSWITTETELVNNHFAGTTARRPFATAENHKPEGVPTPGFVSRSDGNVYLRGEEPHLVERYLGSGRSERFETLSELTAETGQGRHSTAVRTSGAPFRDPAEGDYRPRPNAPGADAGRPIPGEVIERLGISPDDHPDAGVLVSPGRP</sequence>
<dbReference type="Gene3D" id="2.160.20.10">
    <property type="entry name" value="Single-stranded right-handed beta-helix, Pectin lyase-like"/>
    <property type="match status" value="2"/>
</dbReference>
<evidence type="ECO:0000256" key="5">
    <source>
        <dbReference type="SAM" id="Phobius"/>
    </source>
</evidence>
<dbReference type="PANTHER" id="PTHR40088">
    <property type="entry name" value="PECTATE LYASE (EUROFUNG)"/>
    <property type="match status" value="1"/>
</dbReference>
<dbReference type="InterPro" id="IPR012334">
    <property type="entry name" value="Pectin_lyas_fold"/>
</dbReference>
<reference evidence="7" key="1">
    <citation type="submission" date="2016-10" db="EMBL/GenBank/DDBJ databases">
        <authorList>
            <person name="de Groot N.N."/>
        </authorList>
    </citation>
    <scope>NUCLEOTIDE SEQUENCE [LARGE SCALE GENOMIC DNA]</scope>
    <source>
        <strain evidence="7">DSM 45459</strain>
    </source>
</reference>
<keyword evidence="9" id="KW-1185">Reference proteome</keyword>
<dbReference type="EMBL" id="FNKO01000002">
    <property type="protein sequence ID" value="SDQ69661.1"/>
    <property type="molecule type" value="Genomic_DNA"/>
</dbReference>
<evidence type="ECO:0000256" key="3">
    <source>
        <dbReference type="ARBA" id="ARBA00022729"/>
    </source>
</evidence>
<feature type="transmembrane region" description="Helical" evidence="5">
    <location>
        <begin position="40"/>
        <end position="60"/>
    </location>
</feature>
<feature type="domain" description="Periplasmic copper-binding protein NosD beta helix" evidence="6">
    <location>
        <begin position="365"/>
        <end position="480"/>
    </location>
</feature>
<keyword evidence="5" id="KW-1133">Transmembrane helix</keyword>
<dbReference type="SUPFAM" id="SSF51126">
    <property type="entry name" value="Pectin lyase-like"/>
    <property type="match status" value="1"/>
</dbReference>
<feature type="region of interest" description="Disordered" evidence="4">
    <location>
        <begin position="1"/>
        <end position="34"/>
    </location>
</feature>
<dbReference type="InterPro" id="IPR011050">
    <property type="entry name" value="Pectin_lyase_fold/virulence"/>
</dbReference>
<dbReference type="Proteomes" id="UP000199301">
    <property type="component" value="Unassembled WGS sequence"/>
</dbReference>
<protein>
    <submittedName>
        <fullName evidence="7">Right handed beta helix region</fullName>
    </submittedName>
</protein>
<dbReference type="AlphaFoldDB" id="A0A1H1AZJ4"/>
<dbReference type="InterPro" id="IPR052052">
    <property type="entry name" value="Polysaccharide_Lyase_9"/>
</dbReference>
<keyword evidence="3" id="KW-0732">Signal</keyword>
<evidence type="ECO:0000313" key="9">
    <source>
        <dbReference type="Proteomes" id="UP000199301"/>
    </source>
</evidence>
<gene>
    <name evidence="7" type="ORF">SAMN04489718_1808</name>
    <name evidence="8" type="ORF">SAMN04489718_1822</name>
</gene>
<name>A0A1H1AZJ4_9ACTN</name>
<evidence type="ECO:0000256" key="2">
    <source>
        <dbReference type="ARBA" id="ARBA00022525"/>
    </source>
</evidence>
<accession>A0A1H1AZJ4</accession>
<feature type="compositionally biased region" description="Polar residues" evidence="4">
    <location>
        <begin position="556"/>
        <end position="569"/>
    </location>
</feature>
<feature type="region of interest" description="Disordered" evidence="4">
    <location>
        <begin position="556"/>
        <end position="625"/>
    </location>
</feature>